<comment type="caution">
    <text evidence="2">The sequence shown here is derived from an EMBL/GenBank/DDBJ whole genome shotgun (WGS) entry which is preliminary data.</text>
</comment>
<keyword evidence="1" id="KW-1133">Transmembrane helix</keyword>
<keyword evidence="1" id="KW-0812">Transmembrane</keyword>
<accession>A0A9N9BTU9</accession>
<evidence type="ECO:0000256" key="1">
    <source>
        <dbReference type="SAM" id="Phobius"/>
    </source>
</evidence>
<dbReference type="OrthoDB" id="2446740at2759"/>
<gene>
    <name evidence="2" type="ORF">DERYTH_LOCUS6493</name>
</gene>
<reference evidence="2" key="1">
    <citation type="submission" date="2021-06" db="EMBL/GenBank/DDBJ databases">
        <authorList>
            <person name="Kallberg Y."/>
            <person name="Tangrot J."/>
            <person name="Rosling A."/>
        </authorList>
    </citation>
    <scope>NUCLEOTIDE SEQUENCE</scope>
    <source>
        <strain evidence="2">MA453B</strain>
    </source>
</reference>
<name>A0A9N9BTU9_9GLOM</name>
<sequence length="186" mass="19798">MTLATPVANAITAQVPVTSVVTTTTATPLSAVKPTSVATLPTEMSTVIDVCPNTNNCQIIARTSVTGILTTCTATYGTTETISAATDKKISKYTITTFIQTITEIYPGYVTTITTLSNGVLMTYSTYYPPTTSVVLQTVTGIVPVEDSFIGTSSDVGTNFKDRNGLINIVLSLWIVMWSLVYMISL</sequence>
<keyword evidence="1" id="KW-0472">Membrane</keyword>
<dbReference type="Proteomes" id="UP000789405">
    <property type="component" value="Unassembled WGS sequence"/>
</dbReference>
<evidence type="ECO:0000313" key="2">
    <source>
        <dbReference type="EMBL" id="CAG8577022.1"/>
    </source>
</evidence>
<protein>
    <submittedName>
        <fullName evidence="2">22080_t:CDS:1</fullName>
    </submittedName>
</protein>
<feature type="transmembrane region" description="Helical" evidence="1">
    <location>
        <begin position="166"/>
        <end position="185"/>
    </location>
</feature>
<dbReference type="EMBL" id="CAJVPY010002963">
    <property type="protein sequence ID" value="CAG8577022.1"/>
    <property type="molecule type" value="Genomic_DNA"/>
</dbReference>
<proteinExistence type="predicted"/>
<dbReference type="AlphaFoldDB" id="A0A9N9BTU9"/>
<keyword evidence="3" id="KW-1185">Reference proteome</keyword>
<evidence type="ECO:0000313" key="3">
    <source>
        <dbReference type="Proteomes" id="UP000789405"/>
    </source>
</evidence>
<organism evidence="2 3">
    <name type="scientific">Dentiscutata erythropus</name>
    <dbReference type="NCBI Taxonomy" id="1348616"/>
    <lineage>
        <taxon>Eukaryota</taxon>
        <taxon>Fungi</taxon>
        <taxon>Fungi incertae sedis</taxon>
        <taxon>Mucoromycota</taxon>
        <taxon>Glomeromycotina</taxon>
        <taxon>Glomeromycetes</taxon>
        <taxon>Diversisporales</taxon>
        <taxon>Gigasporaceae</taxon>
        <taxon>Dentiscutata</taxon>
    </lineage>
</organism>